<dbReference type="SUPFAM" id="SSF56281">
    <property type="entry name" value="Metallo-hydrolase/oxidoreductase"/>
    <property type="match status" value="1"/>
</dbReference>
<sequence length="227" mass="26707">MKITYIHHSSFVVELNNCILLFDYFQGNLPEFDKNKKLYVFSSHSHHDHFNKSVFKLNKIHPDVTYILSNDINASKSENIKLIGANEKLLIDNLRVETLESSDLGVAFTVKVENKTIYHAGDLNWWHWEGENSPEENAYAEKLFKDSVNKIKGKSIDIAFLPLDYRQGDQYYLGFDYFMRNTNTKIAFPMHFWRTYSLVKIFKASNHALNYKDKILEINHDNEEFQL</sequence>
<dbReference type="PANTHER" id="PTHR42967">
    <property type="entry name" value="METAL DEPENDENT HYDROLASE"/>
    <property type="match status" value="1"/>
</dbReference>
<proteinExistence type="predicted"/>
<reference evidence="1" key="1">
    <citation type="submission" date="2019-08" db="EMBL/GenBank/DDBJ databases">
        <authorList>
            <person name="Kucharzyk K."/>
            <person name="Murdoch R.W."/>
            <person name="Higgins S."/>
            <person name="Loffler F."/>
        </authorList>
    </citation>
    <scope>NUCLEOTIDE SEQUENCE</scope>
</reference>
<dbReference type="AlphaFoldDB" id="A0A644ZJ62"/>
<gene>
    <name evidence="1" type="ORF">SDC9_87527</name>
</gene>
<organism evidence="1">
    <name type="scientific">bioreactor metagenome</name>
    <dbReference type="NCBI Taxonomy" id="1076179"/>
    <lineage>
        <taxon>unclassified sequences</taxon>
        <taxon>metagenomes</taxon>
        <taxon>ecological metagenomes</taxon>
    </lineage>
</organism>
<name>A0A644ZJ62_9ZZZZ</name>
<evidence type="ECO:0008006" key="2">
    <source>
        <dbReference type="Google" id="ProtNLM"/>
    </source>
</evidence>
<protein>
    <recommendedName>
        <fullName evidence="2">Metallo-beta-lactamase domain-containing protein</fullName>
    </recommendedName>
</protein>
<accession>A0A644ZJ62</accession>
<dbReference type="PANTHER" id="PTHR42967:SF1">
    <property type="entry name" value="MBL FOLD METALLO-HYDROLASE"/>
    <property type="match status" value="1"/>
</dbReference>
<comment type="caution">
    <text evidence="1">The sequence shown here is derived from an EMBL/GenBank/DDBJ whole genome shotgun (WGS) entry which is preliminary data.</text>
</comment>
<dbReference type="InterPro" id="IPR036866">
    <property type="entry name" value="RibonucZ/Hydroxyglut_hydro"/>
</dbReference>
<dbReference type="Gene3D" id="3.60.15.10">
    <property type="entry name" value="Ribonuclease Z/Hydroxyacylglutathione hydrolase-like"/>
    <property type="match status" value="1"/>
</dbReference>
<evidence type="ECO:0000313" key="1">
    <source>
        <dbReference type="EMBL" id="MPM40879.1"/>
    </source>
</evidence>
<dbReference type="Pfam" id="PF13483">
    <property type="entry name" value="Lactamase_B_3"/>
    <property type="match status" value="1"/>
</dbReference>
<dbReference type="EMBL" id="VSSQ01009161">
    <property type="protein sequence ID" value="MPM40879.1"/>
    <property type="molecule type" value="Genomic_DNA"/>
</dbReference>